<keyword evidence="2" id="KW-1185">Reference proteome</keyword>
<dbReference type="EMBL" id="JACHJT010000001">
    <property type="protein sequence ID" value="MBB4934378.1"/>
    <property type="molecule type" value="Genomic_DNA"/>
</dbReference>
<comment type="caution">
    <text evidence="1">The sequence shown here is derived from an EMBL/GenBank/DDBJ whole genome shotgun (WGS) entry which is preliminary data.</text>
</comment>
<dbReference type="RefSeq" id="WP_221445621.1">
    <property type="nucleotide sequence ID" value="NZ_JACHJT010000001.1"/>
</dbReference>
<name>A0A7W7W566_9ACTN</name>
<dbReference type="AlphaFoldDB" id="A0A7W7W566"/>
<evidence type="ECO:0000313" key="2">
    <source>
        <dbReference type="Proteomes" id="UP000523007"/>
    </source>
</evidence>
<sequence length="109" mass="11795">MDSRTQIDSTMSAIRQQAQVILVKSGLTPEEVRALPVVLDAVTAGQLLGLGRTSTYRLLETGEFPAPAFRVGAQWRIPTAGVCQLLGLDYPLARTGHDSPPTGDHQQRK</sequence>
<protein>
    <submittedName>
        <fullName evidence="1">Excisionase family DNA binding protein</fullName>
    </submittedName>
</protein>
<accession>A0A7W7W566</accession>
<gene>
    <name evidence="1" type="ORF">F4561_005198</name>
</gene>
<evidence type="ECO:0000313" key="1">
    <source>
        <dbReference type="EMBL" id="MBB4934378.1"/>
    </source>
</evidence>
<organism evidence="1 2">
    <name type="scientific">Lipingzhangella halophila</name>
    <dbReference type="NCBI Taxonomy" id="1783352"/>
    <lineage>
        <taxon>Bacteria</taxon>
        <taxon>Bacillati</taxon>
        <taxon>Actinomycetota</taxon>
        <taxon>Actinomycetes</taxon>
        <taxon>Streptosporangiales</taxon>
        <taxon>Nocardiopsidaceae</taxon>
        <taxon>Lipingzhangella</taxon>
    </lineage>
</organism>
<dbReference type="Proteomes" id="UP000523007">
    <property type="component" value="Unassembled WGS sequence"/>
</dbReference>
<proteinExistence type="predicted"/>
<reference evidence="1 2" key="1">
    <citation type="submission" date="2020-08" db="EMBL/GenBank/DDBJ databases">
        <title>Sequencing the genomes of 1000 actinobacteria strains.</title>
        <authorList>
            <person name="Klenk H.-P."/>
        </authorList>
    </citation>
    <scope>NUCLEOTIDE SEQUENCE [LARGE SCALE GENOMIC DNA]</scope>
    <source>
        <strain evidence="1 2">DSM 102030</strain>
    </source>
</reference>